<reference evidence="10 11" key="1">
    <citation type="submission" date="2022-12" db="EMBL/GenBank/DDBJ databases">
        <title>Genomic features and morphological characterization of a novel Knufia sp. strain isolated from spacecraft assembly facility.</title>
        <authorList>
            <person name="Teixeira M."/>
            <person name="Chander A.M."/>
            <person name="Stajich J.E."/>
            <person name="Venkateswaran K."/>
        </authorList>
    </citation>
    <scope>NUCLEOTIDE SEQUENCE [LARGE SCALE GENOMIC DNA]</scope>
    <source>
        <strain evidence="10 11">FJI-L2-BK-P2</strain>
    </source>
</reference>
<feature type="transmembrane region" description="Helical" evidence="8">
    <location>
        <begin position="297"/>
        <end position="319"/>
    </location>
</feature>
<evidence type="ECO:0000313" key="11">
    <source>
        <dbReference type="Proteomes" id="UP001316803"/>
    </source>
</evidence>
<evidence type="ECO:0000256" key="8">
    <source>
        <dbReference type="SAM" id="Phobius"/>
    </source>
</evidence>
<dbReference type="PANTHER" id="PTHR48022">
    <property type="entry name" value="PLASTIDIC GLUCOSE TRANSPORTER 4"/>
    <property type="match status" value="1"/>
</dbReference>
<dbReference type="PROSITE" id="PS50850">
    <property type="entry name" value="MFS"/>
    <property type="match status" value="1"/>
</dbReference>
<gene>
    <name evidence="10" type="ORF">OHC33_004319</name>
</gene>
<dbReference type="PROSITE" id="PS00217">
    <property type="entry name" value="SUGAR_TRANSPORT_2"/>
    <property type="match status" value="1"/>
</dbReference>
<comment type="similarity">
    <text evidence="2 7">Belongs to the major facilitator superfamily. Sugar transporter (TC 2.A.1.1) family.</text>
</comment>
<dbReference type="InterPro" id="IPR020846">
    <property type="entry name" value="MFS_dom"/>
</dbReference>
<evidence type="ECO:0000256" key="2">
    <source>
        <dbReference type="ARBA" id="ARBA00010992"/>
    </source>
</evidence>
<proteinExistence type="inferred from homology"/>
<dbReference type="InterPro" id="IPR003663">
    <property type="entry name" value="Sugar/inositol_transpt"/>
</dbReference>
<evidence type="ECO:0000256" key="6">
    <source>
        <dbReference type="ARBA" id="ARBA00023136"/>
    </source>
</evidence>
<evidence type="ECO:0000313" key="10">
    <source>
        <dbReference type="EMBL" id="KAK5954597.1"/>
    </source>
</evidence>
<dbReference type="GO" id="GO:0005351">
    <property type="term" value="F:carbohydrate:proton symporter activity"/>
    <property type="evidence" value="ECO:0007669"/>
    <property type="project" value="TreeGrafter"/>
</dbReference>
<keyword evidence="6 8" id="KW-0472">Membrane</keyword>
<dbReference type="InterPro" id="IPR005829">
    <property type="entry name" value="Sugar_transporter_CS"/>
</dbReference>
<comment type="subcellular location">
    <subcellularLocation>
        <location evidence="1">Membrane</location>
        <topology evidence="1">Multi-pass membrane protein</topology>
    </subcellularLocation>
</comment>
<dbReference type="PRINTS" id="PR00171">
    <property type="entry name" value="SUGRTRNSPORT"/>
</dbReference>
<feature type="transmembrane region" description="Helical" evidence="8">
    <location>
        <begin position="149"/>
        <end position="170"/>
    </location>
</feature>
<organism evidence="10 11">
    <name type="scientific">Knufia fluminis</name>
    <dbReference type="NCBI Taxonomy" id="191047"/>
    <lineage>
        <taxon>Eukaryota</taxon>
        <taxon>Fungi</taxon>
        <taxon>Dikarya</taxon>
        <taxon>Ascomycota</taxon>
        <taxon>Pezizomycotina</taxon>
        <taxon>Eurotiomycetes</taxon>
        <taxon>Chaetothyriomycetidae</taxon>
        <taxon>Chaetothyriales</taxon>
        <taxon>Trichomeriaceae</taxon>
        <taxon>Knufia</taxon>
    </lineage>
</organism>
<evidence type="ECO:0000256" key="1">
    <source>
        <dbReference type="ARBA" id="ARBA00004141"/>
    </source>
</evidence>
<dbReference type="Gene3D" id="1.20.1250.20">
    <property type="entry name" value="MFS general substrate transporter like domains"/>
    <property type="match status" value="1"/>
</dbReference>
<feature type="transmembrane region" description="Helical" evidence="8">
    <location>
        <begin position="365"/>
        <end position="388"/>
    </location>
</feature>
<evidence type="ECO:0000259" key="9">
    <source>
        <dbReference type="PROSITE" id="PS50850"/>
    </source>
</evidence>
<dbReference type="SUPFAM" id="SSF103473">
    <property type="entry name" value="MFS general substrate transporter"/>
    <property type="match status" value="1"/>
</dbReference>
<comment type="caution">
    <text evidence="10">The sequence shown here is derived from an EMBL/GenBank/DDBJ whole genome shotgun (WGS) entry which is preliminary data.</text>
</comment>
<keyword evidence="3 7" id="KW-0813">Transport</keyword>
<evidence type="ECO:0000256" key="4">
    <source>
        <dbReference type="ARBA" id="ARBA00022692"/>
    </source>
</evidence>
<dbReference type="InterPro" id="IPR036259">
    <property type="entry name" value="MFS_trans_sf"/>
</dbReference>
<keyword evidence="5 8" id="KW-1133">Transmembrane helix</keyword>
<feature type="transmembrane region" description="Helical" evidence="8">
    <location>
        <begin position="339"/>
        <end position="358"/>
    </location>
</feature>
<dbReference type="Proteomes" id="UP001316803">
    <property type="component" value="Unassembled WGS sequence"/>
</dbReference>
<evidence type="ECO:0000256" key="3">
    <source>
        <dbReference type="ARBA" id="ARBA00022448"/>
    </source>
</evidence>
<dbReference type="InterPro" id="IPR005828">
    <property type="entry name" value="MFS_sugar_transport-like"/>
</dbReference>
<dbReference type="InterPro" id="IPR050360">
    <property type="entry name" value="MFS_Sugar_Transporters"/>
</dbReference>
<protein>
    <recommendedName>
        <fullName evidence="9">Major facilitator superfamily (MFS) profile domain-containing protein</fullName>
    </recommendedName>
</protein>
<dbReference type="PANTHER" id="PTHR48022:SF51">
    <property type="entry name" value="ALPHA-GLUCOSIDE TRANSPORTER, PUTATIVE (AFU_ORTHOLOGUE AFUA_6G11920)-RELATED"/>
    <property type="match status" value="1"/>
</dbReference>
<dbReference type="EMBL" id="JAKLMC020000008">
    <property type="protein sequence ID" value="KAK5954597.1"/>
    <property type="molecule type" value="Genomic_DNA"/>
</dbReference>
<feature type="domain" description="Major facilitator superfamily (MFS) profile" evidence="9">
    <location>
        <begin position="49"/>
        <end position="488"/>
    </location>
</feature>
<dbReference type="Pfam" id="PF00083">
    <property type="entry name" value="Sugar_tr"/>
    <property type="match status" value="1"/>
</dbReference>
<feature type="transmembrane region" description="Helical" evidence="8">
    <location>
        <begin position="46"/>
        <end position="62"/>
    </location>
</feature>
<dbReference type="NCBIfam" id="TIGR00879">
    <property type="entry name" value="SP"/>
    <property type="match status" value="1"/>
</dbReference>
<sequence length="518" mass="56540">MDRSEIEMRVFEDKYPDLTIDLKAEIAAIEEHKQSVRQVLEKNPRVVFWCLFFAFSAVGWGFDAQVNGAMIGVPQFRSVFGYSIGSESVLPASWQSAFNSVSSVGQFFGGLACSWFSDRIGRRWTLFLGLMVVTGGIFGEVFASTRVAFLFGRLVLGVGLGFHLTIGPLYASEIAPVALRGIVTGGTNMAICTGQLLSNAVIKGFGERRDPWAFRGPFAVQWLFVAIMLLGLPFAPESPWYFMRQGDQAGAERSLKQLYGTDADVRYKLAMIKRTVEADIELSGSTRLVQCFQGTNLVRTAISVGVFACQHLSGIIFALGYSTYFFELAGIEVSHALDLGVGVTAIGVVGCGIAWSLMNNWGRRNLFILGMVSMTSVMLLMGILDVIPTKGAKWGQASCTVVYAFFYQATIGPLAFSILGETSTSALRAKTIGLATACQAVFGIVFNIAIAYMMNPDSGDLNGKVGFVFSGLNAIATLWSWAYVPELKGRTFAEIDTMFQNNVKARHMARYQIPRTVP</sequence>
<keyword evidence="11" id="KW-1185">Reference proteome</keyword>
<feature type="transmembrane region" description="Helical" evidence="8">
    <location>
        <begin position="124"/>
        <end position="143"/>
    </location>
</feature>
<feature type="transmembrane region" description="Helical" evidence="8">
    <location>
        <begin position="465"/>
        <end position="484"/>
    </location>
</feature>
<dbReference type="FunFam" id="1.20.1250.20:FF:000078">
    <property type="entry name" value="MFS maltose transporter, putative"/>
    <property type="match status" value="1"/>
</dbReference>
<evidence type="ECO:0000256" key="5">
    <source>
        <dbReference type="ARBA" id="ARBA00022989"/>
    </source>
</evidence>
<feature type="transmembrane region" description="Helical" evidence="8">
    <location>
        <begin position="432"/>
        <end position="453"/>
    </location>
</feature>
<feature type="transmembrane region" description="Helical" evidence="8">
    <location>
        <begin position="218"/>
        <end position="235"/>
    </location>
</feature>
<dbReference type="GO" id="GO:0016020">
    <property type="term" value="C:membrane"/>
    <property type="evidence" value="ECO:0007669"/>
    <property type="project" value="UniProtKB-SubCell"/>
</dbReference>
<name>A0AAN8EMX5_9EURO</name>
<evidence type="ECO:0000256" key="7">
    <source>
        <dbReference type="RuleBase" id="RU003346"/>
    </source>
</evidence>
<accession>A0AAN8EMX5</accession>
<feature type="transmembrane region" description="Helical" evidence="8">
    <location>
        <begin position="400"/>
        <end position="420"/>
    </location>
</feature>
<dbReference type="AlphaFoldDB" id="A0AAN8EMX5"/>
<keyword evidence="4 8" id="KW-0812">Transmembrane</keyword>